<name>A0ABU8HKH6_9BACI</name>
<dbReference type="PANTHER" id="PTHR34472">
    <property type="entry name" value="SULFUR CARRIER PROTEIN THIS"/>
    <property type="match status" value="1"/>
</dbReference>
<dbReference type="Pfam" id="PF02597">
    <property type="entry name" value="ThiS"/>
    <property type="match status" value="1"/>
</dbReference>
<protein>
    <submittedName>
        <fullName evidence="1">Sulfur carrier protein ThiS</fullName>
    </submittedName>
</protein>
<sequence length="67" mass="7485">MNLRINGESITVPKDIKNVTALLAHYGVEDQIIIVEHNHEIIEKDKHQTTNLQDGDNIEIVHFVGGG</sequence>
<dbReference type="SUPFAM" id="SSF54285">
    <property type="entry name" value="MoaD/ThiS"/>
    <property type="match status" value="1"/>
</dbReference>
<dbReference type="InterPro" id="IPR012675">
    <property type="entry name" value="Beta-grasp_dom_sf"/>
</dbReference>
<dbReference type="EMBL" id="JBBAXC010000029">
    <property type="protein sequence ID" value="MEI5909548.1"/>
    <property type="molecule type" value="Genomic_DNA"/>
</dbReference>
<dbReference type="PANTHER" id="PTHR34472:SF1">
    <property type="entry name" value="SULFUR CARRIER PROTEIN THIS"/>
    <property type="match status" value="1"/>
</dbReference>
<dbReference type="RefSeq" id="WP_336588988.1">
    <property type="nucleotide sequence ID" value="NZ_JBBAXC010000029.1"/>
</dbReference>
<organism evidence="1 2">
    <name type="scientific">Bacillus spongiae</name>
    <dbReference type="NCBI Taxonomy" id="2683610"/>
    <lineage>
        <taxon>Bacteria</taxon>
        <taxon>Bacillati</taxon>
        <taxon>Bacillota</taxon>
        <taxon>Bacilli</taxon>
        <taxon>Bacillales</taxon>
        <taxon>Bacillaceae</taxon>
        <taxon>Bacillus</taxon>
    </lineage>
</organism>
<evidence type="ECO:0000313" key="2">
    <source>
        <dbReference type="Proteomes" id="UP001312865"/>
    </source>
</evidence>
<dbReference type="CDD" id="cd00565">
    <property type="entry name" value="Ubl_ThiS"/>
    <property type="match status" value="1"/>
</dbReference>
<gene>
    <name evidence="1" type="primary">thiS</name>
    <name evidence="1" type="ORF">WAK64_21215</name>
</gene>
<proteinExistence type="predicted"/>
<evidence type="ECO:0000313" key="1">
    <source>
        <dbReference type="EMBL" id="MEI5909548.1"/>
    </source>
</evidence>
<dbReference type="InterPro" id="IPR016155">
    <property type="entry name" value="Mopterin_synth/thiamin_S_b"/>
</dbReference>
<dbReference type="InterPro" id="IPR010035">
    <property type="entry name" value="Thi_S"/>
</dbReference>
<dbReference type="Gene3D" id="3.10.20.30">
    <property type="match status" value="1"/>
</dbReference>
<comment type="caution">
    <text evidence="1">The sequence shown here is derived from an EMBL/GenBank/DDBJ whole genome shotgun (WGS) entry which is preliminary data.</text>
</comment>
<dbReference type="Proteomes" id="UP001312865">
    <property type="component" value="Unassembled WGS sequence"/>
</dbReference>
<dbReference type="NCBIfam" id="TIGR01683">
    <property type="entry name" value="thiS"/>
    <property type="match status" value="1"/>
</dbReference>
<accession>A0ABU8HKH6</accession>
<keyword evidence="2" id="KW-1185">Reference proteome</keyword>
<dbReference type="InterPro" id="IPR003749">
    <property type="entry name" value="ThiS/MoaD-like"/>
</dbReference>
<reference evidence="1 2" key="1">
    <citation type="journal article" date="2018" name="J. Microbiol.">
        <title>Bacillus spongiae sp. nov., isolated from sponge of Jeju Island.</title>
        <authorList>
            <person name="Lee G.E."/>
            <person name="Im W.T."/>
            <person name="Park J.S."/>
        </authorList>
    </citation>
    <scope>NUCLEOTIDE SEQUENCE [LARGE SCALE GENOMIC DNA]</scope>
    <source>
        <strain evidence="1 2">135PIL107-10</strain>
    </source>
</reference>